<proteinExistence type="predicted"/>
<sequence length="92" mass="10140">MRSTVTDVGLTACWWGREAGGNKGSETMFELDSGSGVEDGVGSWADLIGKVCSARLRRLDFQTLENSYTTVRTRATRQDSIRPGKRENLLTL</sequence>
<dbReference type="AlphaFoldDB" id="A0A974BNK9"/>
<reference evidence="1" key="1">
    <citation type="submission" date="2016-05" db="EMBL/GenBank/DDBJ databases">
        <title>WGS assembly of Xenopus laevis.</title>
        <authorList>
            <person name="Session A."/>
            <person name="Uno Y."/>
            <person name="Kwon T."/>
            <person name="Chapman J."/>
            <person name="Toyoda A."/>
            <person name="Takahashi S."/>
            <person name="Fukui A."/>
            <person name="Hikosaka A."/>
            <person name="Putnam N."/>
            <person name="Stites J."/>
            <person name="Van Heeringen S."/>
            <person name="Quigley I."/>
            <person name="Heinz S."/>
            <person name="Hellsten U."/>
            <person name="Lyons J."/>
            <person name="Suzuki A."/>
            <person name="Kondo M."/>
            <person name="Ogino H."/>
            <person name="Ochi H."/>
            <person name="Bogdanovic O."/>
            <person name="Lister R."/>
            <person name="Georgiou G."/>
            <person name="Paranjpe S."/>
            <person name="Van Kruijsbergen I."/>
            <person name="Mozaffari S."/>
            <person name="Shu S."/>
            <person name="Schmutz J."/>
            <person name="Jenkins J."/>
            <person name="Grimwood J."/>
            <person name="Carlson J."/>
            <person name="Mitros T."/>
            <person name="Simakov O."/>
            <person name="Heald R."/>
            <person name="Miller K."/>
            <person name="Haudenschild C."/>
            <person name="Kuroki Y."/>
            <person name="Tanaka T."/>
            <person name="Michiue T."/>
            <person name="Watanabe M."/>
            <person name="Kinoshita T."/>
            <person name="Ohta Y."/>
            <person name="Mawaribuchi S."/>
            <person name="Suzuki Y."/>
            <person name="Haramoto Y."/>
            <person name="Yamamoto T."/>
            <person name="Takagi C."/>
            <person name="Kitzman J."/>
            <person name="Shendure J."/>
            <person name="Nakayama T."/>
            <person name="Izutsu Y."/>
            <person name="Robert J."/>
            <person name="Dichmann D."/>
            <person name="Flajnik M."/>
            <person name="Houston D."/>
            <person name="Marcotte E."/>
            <person name="Wallingford J."/>
            <person name="Ito Y."/>
            <person name="Asashima M."/>
            <person name="Ueno N."/>
            <person name="Matsuda Y."/>
            <person name="Jan Veenstra G."/>
            <person name="Fujiyama A."/>
            <person name="Harland R."/>
            <person name="Taira M."/>
            <person name="Rokhsar D.S."/>
        </authorList>
    </citation>
    <scope>NUCLEOTIDE SEQUENCE</scope>
    <source>
        <strain evidence="1">J</strain>
        <tissue evidence="1">Blood</tissue>
    </source>
</reference>
<protein>
    <submittedName>
        <fullName evidence="1">Uncharacterized protein</fullName>
    </submittedName>
</protein>
<organism evidence="1">
    <name type="scientific">Xenopus laevis</name>
    <name type="common">African clawed frog</name>
    <dbReference type="NCBI Taxonomy" id="8355"/>
    <lineage>
        <taxon>Eukaryota</taxon>
        <taxon>Metazoa</taxon>
        <taxon>Chordata</taxon>
        <taxon>Craniata</taxon>
        <taxon>Vertebrata</taxon>
        <taxon>Euteleostomi</taxon>
        <taxon>Amphibia</taxon>
        <taxon>Batrachia</taxon>
        <taxon>Anura</taxon>
        <taxon>Pipoidea</taxon>
        <taxon>Pipidae</taxon>
        <taxon>Xenopodinae</taxon>
        <taxon>Xenopus</taxon>
        <taxon>Xenopus</taxon>
    </lineage>
</organism>
<dbReference type="EMBL" id="KV518469">
    <property type="protein sequence ID" value="OCT55222.1"/>
    <property type="molecule type" value="Genomic_DNA"/>
</dbReference>
<evidence type="ECO:0000313" key="1">
    <source>
        <dbReference type="EMBL" id="OCT55222.1"/>
    </source>
</evidence>
<gene>
    <name evidence="1" type="ORF">XELAEV_18003792mg</name>
</gene>
<name>A0A974BNK9_XENLA</name>
<dbReference type="Proteomes" id="UP000694892">
    <property type="component" value="Unassembled WGS sequence"/>
</dbReference>
<accession>A0A974BNK9</accession>